<dbReference type="GO" id="GO:0005975">
    <property type="term" value="P:carbohydrate metabolic process"/>
    <property type="evidence" value="ECO:0007669"/>
    <property type="project" value="InterPro"/>
</dbReference>
<proteinExistence type="predicted"/>
<feature type="signal peptide" evidence="1">
    <location>
        <begin position="1"/>
        <end position="26"/>
    </location>
</feature>
<dbReference type="AlphaFoldDB" id="A0A2V5KY18"/>
<dbReference type="SUPFAM" id="SSF49785">
    <property type="entry name" value="Galactose-binding domain-like"/>
    <property type="match status" value="1"/>
</dbReference>
<evidence type="ECO:0000259" key="2">
    <source>
        <dbReference type="PROSITE" id="PS50022"/>
    </source>
</evidence>
<dbReference type="InterPro" id="IPR008928">
    <property type="entry name" value="6-hairpin_glycosidase_sf"/>
</dbReference>
<dbReference type="SUPFAM" id="SSF48208">
    <property type="entry name" value="Six-hairpin glycosidases"/>
    <property type="match status" value="1"/>
</dbReference>
<dbReference type="PROSITE" id="PS50022">
    <property type="entry name" value="FA58C_3"/>
    <property type="match status" value="1"/>
</dbReference>
<organism evidence="3 4">
    <name type="scientific">Paenibacillus flagellatus</name>
    <dbReference type="NCBI Taxonomy" id="2211139"/>
    <lineage>
        <taxon>Bacteria</taxon>
        <taxon>Bacillati</taxon>
        <taxon>Bacillota</taxon>
        <taxon>Bacilli</taxon>
        <taxon>Bacillales</taxon>
        <taxon>Paenibacillaceae</taxon>
        <taxon>Paenibacillus</taxon>
    </lineage>
</organism>
<evidence type="ECO:0000313" key="4">
    <source>
        <dbReference type="Proteomes" id="UP000247476"/>
    </source>
</evidence>
<evidence type="ECO:0000256" key="1">
    <source>
        <dbReference type="SAM" id="SignalP"/>
    </source>
</evidence>
<dbReference type="Proteomes" id="UP000247476">
    <property type="component" value="Unassembled WGS sequence"/>
</dbReference>
<sequence>MMKMKRWALAGLAGAMLAGSAGTAYAAVDYSAIVESEAEWIADQQLPSGAMIMSFNAVGLWEGKYVYKVEPYFANMAAVGMLEHPTPDHLDAAKRWMQWYFDHLNAPDNLGVDATMYVYYIDRATGEEYSTANYDSSDSSAATFLMLARKYAEAGGDRTFLVQNRTLLERIAGAALATQQPDGLTWAKMNYKIKYLMDNTEVHEGLGAAAWLEEYVFGDAVKAAYYAGKQAEVGAGLETLWMSAQDKYKHYYYTNPSTTTSWSKFYPDSTGQMWPILNGVIDPAANRARSLYDAFNLYWPEWQTLNNTTQFPWANLAYVAAKMGDRERVDAYIESVKAKYLDKGHPWTWYNNQSAYTAMAARIIRDQTNLARQATVTASVYAGTDALTDGKLFGGWTGDAKNSEWIVLDLGESRSFDRVLLKWGDTYSTKYKIQVSDDGVTFDNIVHDKDGDGGTDDIAVPMQHKRYVKLMFTHRSGPGGVELKEVELYRDASE</sequence>
<feature type="domain" description="F5/8 type C" evidence="2">
    <location>
        <begin position="352"/>
        <end position="491"/>
    </location>
</feature>
<evidence type="ECO:0000313" key="3">
    <source>
        <dbReference type="EMBL" id="PYI57487.1"/>
    </source>
</evidence>
<dbReference type="EMBL" id="QJVJ01000001">
    <property type="protein sequence ID" value="PYI57487.1"/>
    <property type="molecule type" value="Genomic_DNA"/>
</dbReference>
<accession>A0A2V5KY18</accession>
<dbReference type="InterPro" id="IPR000421">
    <property type="entry name" value="FA58C"/>
</dbReference>
<protein>
    <recommendedName>
        <fullName evidence="2">F5/8 type C domain-containing protein</fullName>
    </recommendedName>
</protein>
<name>A0A2V5KY18_9BACL</name>
<dbReference type="OrthoDB" id="8880998at2"/>
<keyword evidence="1" id="KW-0732">Signal</keyword>
<gene>
    <name evidence="3" type="ORF">DLM86_03375</name>
</gene>
<dbReference type="Gene3D" id="2.60.120.260">
    <property type="entry name" value="Galactose-binding domain-like"/>
    <property type="match status" value="1"/>
</dbReference>
<keyword evidence="4" id="KW-1185">Reference proteome</keyword>
<feature type="chain" id="PRO_5016101874" description="F5/8 type C domain-containing protein" evidence="1">
    <location>
        <begin position="27"/>
        <end position="494"/>
    </location>
</feature>
<comment type="caution">
    <text evidence="3">The sequence shown here is derived from an EMBL/GenBank/DDBJ whole genome shotgun (WGS) entry which is preliminary data.</text>
</comment>
<dbReference type="RefSeq" id="WP_110838528.1">
    <property type="nucleotide sequence ID" value="NZ_QJVJ01000001.1"/>
</dbReference>
<dbReference type="InterPro" id="IPR008979">
    <property type="entry name" value="Galactose-bd-like_sf"/>
</dbReference>
<reference evidence="3 4" key="1">
    <citation type="submission" date="2018-05" db="EMBL/GenBank/DDBJ databases">
        <title>Paenibacillus flagellatus sp. nov., isolated from selenium mineral soil.</title>
        <authorList>
            <person name="Dai X."/>
        </authorList>
    </citation>
    <scope>NUCLEOTIDE SEQUENCE [LARGE SCALE GENOMIC DNA]</scope>
    <source>
        <strain evidence="3 4">DXL2</strain>
    </source>
</reference>
<dbReference type="Pfam" id="PF00754">
    <property type="entry name" value="F5_F8_type_C"/>
    <property type="match status" value="1"/>
</dbReference>